<evidence type="ECO:0000313" key="5">
    <source>
        <dbReference type="Proteomes" id="UP000663824"/>
    </source>
</evidence>
<evidence type="ECO:0000256" key="1">
    <source>
        <dbReference type="ARBA" id="ARBA00022737"/>
    </source>
</evidence>
<comment type="caution">
    <text evidence="4">The sequence shown here is derived from an EMBL/GenBank/DDBJ whole genome shotgun (WGS) entry which is preliminary data.</text>
</comment>
<sequence>MKKGLPPNHPYLAVSYNNLGLTYWDKGEYLKALSLHEKSLSFHENALKIRQYVLPERHPDLAQSYYNIGLVYKEPGNTVEALSYFARAVDIAEYSLPSNHLNIQLYKNDLGYMRTVS</sequence>
<dbReference type="SUPFAM" id="SSF48452">
    <property type="entry name" value="TPR-like"/>
    <property type="match status" value="1"/>
</dbReference>
<proteinExistence type="predicted"/>
<dbReference type="EMBL" id="CAJNRE010016945">
    <property type="protein sequence ID" value="CAF2149965.1"/>
    <property type="molecule type" value="Genomic_DNA"/>
</dbReference>
<dbReference type="InterPro" id="IPR019734">
    <property type="entry name" value="TPR_rpt"/>
</dbReference>
<evidence type="ECO:0000256" key="3">
    <source>
        <dbReference type="PROSITE-ProRule" id="PRU00339"/>
    </source>
</evidence>
<evidence type="ECO:0000256" key="2">
    <source>
        <dbReference type="ARBA" id="ARBA00022803"/>
    </source>
</evidence>
<evidence type="ECO:0000313" key="4">
    <source>
        <dbReference type="EMBL" id="CAF2149965.1"/>
    </source>
</evidence>
<feature type="repeat" description="TPR" evidence="3">
    <location>
        <begin position="62"/>
        <end position="95"/>
    </location>
</feature>
<dbReference type="PROSITE" id="PS50005">
    <property type="entry name" value="TPR"/>
    <property type="match status" value="2"/>
</dbReference>
<dbReference type="InterPro" id="IPR011990">
    <property type="entry name" value="TPR-like_helical_dom_sf"/>
</dbReference>
<reference evidence="4" key="1">
    <citation type="submission" date="2021-02" db="EMBL/GenBank/DDBJ databases">
        <authorList>
            <person name="Nowell W R."/>
        </authorList>
    </citation>
    <scope>NUCLEOTIDE SEQUENCE</scope>
</reference>
<dbReference type="PANTHER" id="PTHR45641">
    <property type="entry name" value="TETRATRICOPEPTIDE REPEAT PROTEIN (AFU_ORTHOLOGUE AFUA_6G03870)"/>
    <property type="match status" value="1"/>
</dbReference>
<keyword evidence="1" id="KW-0677">Repeat</keyword>
<name>A0A816XRZ2_9BILA</name>
<dbReference type="SMART" id="SM00028">
    <property type="entry name" value="TPR"/>
    <property type="match status" value="2"/>
</dbReference>
<accession>A0A816XRZ2</accession>
<keyword evidence="2 3" id="KW-0802">TPR repeat</keyword>
<dbReference type="AlphaFoldDB" id="A0A816XRZ2"/>
<protein>
    <submittedName>
        <fullName evidence="4">Uncharacterized protein</fullName>
    </submittedName>
</protein>
<dbReference type="Gene3D" id="1.25.40.10">
    <property type="entry name" value="Tetratricopeptide repeat domain"/>
    <property type="match status" value="1"/>
</dbReference>
<dbReference type="Proteomes" id="UP000663824">
    <property type="component" value="Unassembled WGS sequence"/>
</dbReference>
<feature type="repeat" description="TPR" evidence="3">
    <location>
        <begin position="13"/>
        <end position="46"/>
    </location>
</feature>
<dbReference type="PANTHER" id="PTHR45641:SF1">
    <property type="entry name" value="AAA+ ATPASE DOMAIN-CONTAINING PROTEIN"/>
    <property type="match status" value="1"/>
</dbReference>
<organism evidence="4 5">
    <name type="scientific">Rotaria magnacalcarata</name>
    <dbReference type="NCBI Taxonomy" id="392030"/>
    <lineage>
        <taxon>Eukaryota</taxon>
        <taxon>Metazoa</taxon>
        <taxon>Spiralia</taxon>
        <taxon>Gnathifera</taxon>
        <taxon>Rotifera</taxon>
        <taxon>Eurotatoria</taxon>
        <taxon>Bdelloidea</taxon>
        <taxon>Philodinida</taxon>
        <taxon>Philodinidae</taxon>
        <taxon>Rotaria</taxon>
    </lineage>
</organism>
<dbReference type="Pfam" id="PF13424">
    <property type="entry name" value="TPR_12"/>
    <property type="match status" value="1"/>
</dbReference>
<gene>
    <name evidence="4" type="ORF">MBJ925_LOCUS31054</name>
</gene>